<sequence>MKKPLLVVGMMMALGGAGCGNEIPSDTEGTPEALEPATSTLTTQNCTQLTPASVIAKGHDGNVPQNTLDDRLDTRWSNLGQASWLDYDLGTSKAVAGAAIAWHLGNTRTNNFTISVSPDGQTYTQVYSGRSSGTTTAAETYTFPSVTTRRVRITVNGNNLNDWASIAEARPCAGTQPTPPPSPSPAVWRGDFETGNLSQYSKTQSMAPDRLQVVQSPVREGRYALRAEVRRGDDPINASGNRNELVKFDGASEGTEFYYGWSTLWPSDYPMTPNWQVFMQWHHPGASGAPPVRFVLGCSAADCGKPMPDTLFFIVNGKTVWTKTPVTRGGWHDFVLHIKWSANASAGFVELWYDGELVLPKRYTRTMFSASDVNYLKMGLYRDEAIQPTAVLFHDGLVQAKTLEGAVQPALPGGSGLVAAEAP</sequence>
<protein>
    <submittedName>
        <fullName evidence="2">Heparin lyase I family protein</fullName>
    </submittedName>
</protein>
<dbReference type="SUPFAM" id="SSF49785">
    <property type="entry name" value="Galactose-binding domain-like"/>
    <property type="match status" value="1"/>
</dbReference>
<comment type="caution">
    <text evidence="2">The sequence shown here is derived from an EMBL/GenBank/DDBJ whole genome shotgun (WGS) entry which is preliminary data.</text>
</comment>
<dbReference type="Gene3D" id="2.60.120.200">
    <property type="match status" value="1"/>
</dbReference>
<feature type="domain" description="F5/8 type C" evidence="1">
    <location>
        <begin position="29"/>
        <end position="172"/>
    </location>
</feature>
<dbReference type="Pfam" id="PF14099">
    <property type="entry name" value="Polysacc_lyase"/>
    <property type="match status" value="1"/>
</dbReference>
<dbReference type="InterPro" id="IPR025975">
    <property type="entry name" value="Polysacc_lyase"/>
</dbReference>
<accession>A0ABT4AAW8</accession>
<keyword evidence="2" id="KW-0456">Lyase</keyword>
<dbReference type="RefSeq" id="WP_267537163.1">
    <property type="nucleotide sequence ID" value="NZ_JAPNKA010000001.1"/>
</dbReference>
<dbReference type="Proteomes" id="UP001207654">
    <property type="component" value="Unassembled WGS sequence"/>
</dbReference>
<evidence type="ECO:0000259" key="1">
    <source>
        <dbReference type="PROSITE" id="PS50022"/>
    </source>
</evidence>
<dbReference type="PROSITE" id="PS50022">
    <property type="entry name" value="FA58C_3"/>
    <property type="match status" value="1"/>
</dbReference>
<dbReference type="InterPro" id="IPR000421">
    <property type="entry name" value="FA58C"/>
</dbReference>
<dbReference type="GO" id="GO:0016829">
    <property type="term" value="F:lyase activity"/>
    <property type="evidence" value="ECO:0007669"/>
    <property type="project" value="UniProtKB-KW"/>
</dbReference>
<dbReference type="EMBL" id="JAPNKA010000001">
    <property type="protein sequence ID" value="MCY1078379.1"/>
    <property type="molecule type" value="Genomic_DNA"/>
</dbReference>
<dbReference type="Gene3D" id="2.60.120.260">
    <property type="entry name" value="Galactose-binding domain-like"/>
    <property type="match status" value="1"/>
</dbReference>
<name>A0ABT4AAW8_9BACT</name>
<organism evidence="2 3">
    <name type="scientific">Archangium lansingense</name>
    <dbReference type="NCBI Taxonomy" id="2995310"/>
    <lineage>
        <taxon>Bacteria</taxon>
        <taxon>Pseudomonadati</taxon>
        <taxon>Myxococcota</taxon>
        <taxon>Myxococcia</taxon>
        <taxon>Myxococcales</taxon>
        <taxon>Cystobacterineae</taxon>
        <taxon>Archangiaceae</taxon>
        <taxon>Archangium</taxon>
    </lineage>
</organism>
<proteinExistence type="predicted"/>
<dbReference type="InterPro" id="IPR008979">
    <property type="entry name" value="Galactose-bd-like_sf"/>
</dbReference>
<gene>
    <name evidence="2" type="ORF">OV287_28280</name>
</gene>
<evidence type="ECO:0000313" key="3">
    <source>
        <dbReference type="Proteomes" id="UP001207654"/>
    </source>
</evidence>
<keyword evidence="3" id="KW-1185">Reference proteome</keyword>
<reference evidence="2 3" key="1">
    <citation type="submission" date="2022-11" db="EMBL/GenBank/DDBJ databases">
        <title>Minimal conservation of predation-associated metabolite biosynthetic gene clusters underscores biosynthetic potential of Myxococcota including descriptions for ten novel species: Archangium lansinium sp. nov., Myxococcus landrumus sp. nov., Nannocystis bai.</title>
        <authorList>
            <person name="Ahearne A."/>
            <person name="Stevens C."/>
            <person name="Phillips K."/>
        </authorList>
    </citation>
    <scope>NUCLEOTIDE SEQUENCE [LARGE SCALE GENOMIC DNA]</scope>
    <source>
        <strain evidence="2 3">MIWBW</strain>
    </source>
</reference>
<dbReference type="Pfam" id="PF00754">
    <property type="entry name" value="F5_F8_type_C"/>
    <property type="match status" value="1"/>
</dbReference>
<dbReference type="PROSITE" id="PS51257">
    <property type="entry name" value="PROKAR_LIPOPROTEIN"/>
    <property type="match status" value="1"/>
</dbReference>
<evidence type="ECO:0000313" key="2">
    <source>
        <dbReference type="EMBL" id="MCY1078379.1"/>
    </source>
</evidence>